<reference evidence="2 3" key="1">
    <citation type="journal article" date="2011" name="Nat. Biotechnol.">
        <title>Comparative genomic analysis of the thermophilic biomass-degrading fungi Myceliophthora thermophila and Thielavia terrestris.</title>
        <authorList>
            <person name="Berka R.M."/>
            <person name="Grigoriev I.V."/>
            <person name="Otillar R."/>
            <person name="Salamov A."/>
            <person name="Grimwood J."/>
            <person name="Reid I."/>
            <person name="Ishmael N."/>
            <person name="John T."/>
            <person name="Darmond C."/>
            <person name="Moisan M.-C."/>
            <person name="Henrissat B."/>
            <person name="Coutinho P.M."/>
            <person name="Lombard V."/>
            <person name="Natvig D.O."/>
            <person name="Lindquist E."/>
            <person name="Schmutz J."/>
            <person name="Lucas S."/>
            <person name="Harris P."/>
            <person name="Powlowski J."/>
            <person name="Bellemare A."/>
            <person name="Taylor D."/>
            <person name="Butler G."/>
            <person name="de Vries R.P."/>
            <person name="Allijn I.E."/>
            <person name="van den Brink J."/>
            <person name="Ushinsky S."/>
            <person name="Storms R."/>
            <person name="Powell A.J."/>
            <person name="Paulsen I.T."/>
            <person name="Elbourne L.D.H."/>
            <person name="Baker S.E."/>
            <person name="Magnuson J."/>
            <person name="LaBoissiere S."/>
            <person name="Clutterbuck A.J."/>
            <person name="Martinez D."/>
            <person name="Wogulis M."/>
            <person name="de Leon A.L."/>
            <person name="Rey M.W."/>
            <person name="Tsang A."/>
        </authorList>
    </citation>
    <scope>NUCLEOTIDE SEQUENCE [LARGE SCALE GENOMIC DNA]</scope>
    <source>
        <strain evidence="3">ATCC 42464 / BCRC 31852 / DSM 1799</strain>
    </source>
</reference>
<dbReference type="VEuPathDB" id="FungiDB:MYCTH_2306732"/>
<dbReference type="RefSeq" id="XP_003664193.1">
    <property type="nucleotide sequence ID" value="XM_003664145.1"/>
</dbReference>
<keyword evidence="3" id="KW-1185">Reference proteome</keyword>
<keyword evidence="1" id="KW-1133">Transmembrane helix</keyword>
<dbReference type="InParanoid" id="G2QHT8"/>
<dbReference type="EMBL" id="CP003005">
    <property type="protein sequence ID" value="AEO58948.1"/>
    <property type="molecule type" value="Genomic_DNA"/>
</dbReference>
<evidence type="ECO:0000313" key="3">
    <source>
        <dbReference type="Proteomes" id="UP000007322"/>
    </source>
</evidence>
<sequence>MGHVRATTLRFGVRRAHTPRVRARVCACVFVTVVLPLTRMKGELPVRFSHSHYAPSARHRRELSWEKRPRGEGQKCGMFMLAAELKPSSS</sequence>
<dbReference type="AlphaFoldDB" id="G2QHT8"/>
<organism evidence="2 3">
    <name type="scientific">Thermothelomyces thermophilus (strain ATCC 42464 / BCRC 31852 / DSM 1799)</name>
    <name type="common">Sporotrichum thermophile</name>
    <dbReference type="NCBI Taxonomy" id="573729"/>
    <lineage>
        <taxon>Eukaryota</taxon>
        <taxon>Fungi</taxon>
        <taxon>Dikarya</taxon>
        <taxon>Ascomycota</taxon>
        <taxon>Pezizomycotina</taxon>
        <taxon>Sordariomycetes</taxon>
        <taxon>Sordariomycetidae</taxon>
        <taxon>Sordariales</taxon>
        <taxon>Chaetomiaceae</taxon>
        <taxon>Thermothelomyces</taxon>
    </lineage>
</organism>
<gene>
    <name evidence="2" type="ORF">MYCTH_2306732</name>
</gene>
<keyword evidence="1" id="KW-0472">Membrane</keyword>
<evidence type="ECO:0000313" key="2">
    <source>
        <dbReference type="EMBL" id="AEO58948.1"/>
    </source>
</evidence>
<dbReference type="Proteomes" id="UP000007322">
    <property type="component" value="Chromosome 4"/>
</dbReference>
<dbReference type="KEGG" id="mtm:MYCTH_2306732"/>
<keyword evidence="1" id="KW-0812">Transmembrane</keyword>
<dbReference type="HOGENOM" id="CLU_2442408_0_0_1"/>
<accession>G2QHT8</accession>
<evidence type="ECO:0000256" key="1">
    <source>
        <dbReference type="SAM" id="Phobius"/>
    </source>
</evidence>
<proteinExistence type="predicted"/>
<protein>
    <submittedName>
        <fullName evidence="2">Uncharacterized protein</fullName>
    </submittedName>
</protein>
<dbReference type="GeneID" id="11513902"/>
<name>G2QHT8_THET4</name>
<feature type="transmembrane region" description="Helical" evidence="1">
    <location>
        <begin position="21"/>
        <end position="38"/>
    </location>
</feature>